<evidence type="ECO:0000313" key="3">
    <source>
        <dbReference type="Proteomes" id="UP000324222"/>
    </source>
</evidence>
<accession>A0A5B7IFQ0</accession>
<reference evidence="2 3" key="1">
    <citation type="submission" date="2019-05" db="EMBL/GenBank/DDBJ databases">
        <title>Another draft genome of Portunus trituberculatus and its Hox gene families provides insights of decapod evolution.</title>
        <authorList>
            <person name="Jeong J.-H."/>
            <person name="Song I."/>
            <person name="Kim S."/>
            <person name="Choi T."/>
            <person name="Kim D."/>
            <person name="Ryu S."/>
            <person name="Kim W."/>
        </authorList>
    </citation>
    <scope>NUCLEOTIDE SEQUENCE [LARGE SCALE GENOMIC DNA]</scope>
    <source>
        <tissue evidence="2">Muscle</tissue>
    </source>
</reference>
<keyword evidence="1" id="KW-0812">Transmembrane</keyword>
<comment type="caution">
    <text evidence="2">The sequence shown here is derived from an EMBL/GenBank/DDBJ whole genome shotgun (WGS) entry which is preliminary data.</text>
</comment>
<protein>
    <submittedName>
        <fullName evidence="2">Uncharacterized protein</fullName>
    </submittedName>
</protein>
<keyword evidence="1" id="KW-1133">Transmembrane helix</keyword>
<proteinExistence type="predicted"/>
<evidence type="ECO:0000256" key="1">
    <source>
        <dbReference type="SAM" id="Phobius"/>
    </source>
</evidence>
<keyword evidence="1" id="KW-0472">Membrane</keyword>
<dbReference type="OrthoDB" id="418245at2759"/>
<feature type="transmembrane region" description="Helical" evidence="1">
    <location>
        <begin position="82"/>
        <end position="103"/>
    </location>
</feature>
<feature type="transmembrane region" description="Helical" evidence="1">
    <location>
        <begin position="41"/>
        <end position="61"/>
    </location>
</feature>
<dbReference type="Proteomes" id="UP000324222">
    <property type="component" value="Unassembled WGS sequence"/>
</dbReference>
<dbReference type="AlphaFoldDB" id="A0A5B7IFQ0"/>
<dbReference type="EMBL" id="VSRR010055036">
    <property type="protein sequence ID" value="MPC80796.1"/>
    <property type="molecule type" value="Genomic_DNA"/>
</dbReference>
<gene>
    <name evidence="2" type="ORF">E2C01_075389</name>
</gene>
<keyword evidence="3" id="KW-1185">Reference proteome</keyword>
<sequence>MTSIDNRNLTFCSATTGDRCQHRMLRIPYKPLSERVFEEPFWLGLMTVAVVMGCIGVIFCIKKHFADKIEKFFAEEIERSKYGEFVCLCVCVCVCVFYFSFFFF</sequence>
<organism evidence="2 3">
    <name type="scientific">Portunus trituberculatus</name>
    <name type="common">Swimming crab</name>
    <name type="synonym">Neptunus trituberculatus</name>
    <dbReference type="NCBI Taxonomy" id="210409"/>
    <lineage>
        <taxon>Eukaryota</taxon>
        <taxon>Metazoa</taxon>
        <taxon>Ecdysozoa</taxon>
        <taxon>Arthropoda</taxon>
        <taxon>Crustacea</taxon>
        <taxon>Multicrustacea</taxon>
        <taxon>Malacostraca</taxon>
        <taxon>Eumalacostraca</taxon>
        <taxon>Eucarida</taxon>
        <taxon>Decapoda</taxon>
        <taxon>Pleocyemata</taxon>
        <taxon>Brachyura</taxon>
        <taxon>Eubrachyura</taxon>
        <taxon>Portunoidea</taxon>
        <taxon>Portunidae</taxon>
        <taxon>Portuninae</taxon>
        <taxon>Portunus</taxon>
    </lineage>
</organism>
<name>A0A5B7IFQ0_PORTR</name>
<evidence type="ECO:0000313" key="2">
    <source>
        <dbReference type="EMBL" id="MPC80796.1"/>
    </source>
</evidence>